<proteinExistence type="inferred from homology"/>
<dbReference type="SUPFAM" id="SSF53597">
    <property type="entry name" value="Dihydrofolate reductase-like"/>
    <property type="match status" value="1"/>
</dbReference>
<organism evidence="10 11">
    <name type="scientific">Magnetospirillum fulvum MGU-K5</name>
    <dbReference type="NCBI Taxonomy" id="1316936"/>
    <lineage>
        <taxon>Bacteria</taxon>
        <taxon>Pseudomonadati</taxon>
        <taxon>Pseudomonadota</taxon>
        <taxon>Alphaproteobacteria</taxon>
        <taxon>Rhodospirillales</taxon>
        <taxon>Rhodospirillaceae</taxon>
        <taxon>Magnetospirillum</taxon>
    </lineage>
</organism>
<name>S9SAT7_MAGFU</name>
<dbReference type="PRINTS" id="PR00070">
    <property type="entry name" value="DHFR"/>
</dbReference>
<dbReference type="PATRIC" id="fig|1316936.3.peg.2477"/>
<dbReference type="GO" id="GO:0046452">
    <property type="term" value="P:dihydrofolate metabolic process"/>
    <property type="evidence" value="ECO:0007669"/>
    <property type="project" value="TreeGrafter"/>
</dbReference>
<dbReference type="GO" id="GO:0046655">
    <property type="term" value="P:folic acid metabolic process"/>
    <property type="evidence" value="ECO:0007669"/>
    <property type="project" value="TreeGrafter"/>
</dbReference>
<protein>
    <recommendedName>
        <fullName evidence="3 8">Dihydrofolate reductase</fullName>
        <ecNumber evidence="3 8">1.5.1.3</ecNumber>
    </recommendedName>
</protein>
<dbReference type="GO" id="GO:0046654">
    <property type="term" value="P:tetrahydrofolate biosynthetic process"/>
    <property type="evidence" value="ECO:0007669"/>
    <property type="project" value="UniProtKB-UniPathway"/>
</dbReference>
<accession>S9SAT7</accession>
<dbReference type="CDD" id="cd00209">
    <property type="entry name" value="DHFR"/>
    <property type="match status" value="1"/>
</dbReference>
<dbReference type="GO" id="GO:0004146">
    <property type="term" value="F:dihydrofolate reductase activity"/>
    <property type="evidence" value="ECO:0007669"/>
    <property type="project" value="UniProtKB-EC"/>
</dbReference>
<comment type="caution">
    <text evidence="10">The sequence shown here is derived from an EMBL/GenBank/DDBJ whole genome shotgun (WGS) entry which is preliminary data.</text>
</comment>
<evidence type="ECO:0000313" key="11">
    <source>
        <dbReference type="Proteomes" id="UP000015350"/>
    </source>
</evidence>
<dbReference type="InterPro" id="IPR024072">
    <property type="entry name" value="DHFR-like_dom_sf"/>
</dbReference>
<evidence type="ECO:0000259" key="9">
    <source>
        <dbReference type="PROSITE" id="PS51330"/>
    </source>
</evidence>
<dbReference type="EC" id="1.5.1.3" evidence="3 8"/>
<comment type="catalytic activity">
    <reaction evidence="8">
        <text>(6S)-5,6,7,8-tetrahydrofolate + NADP(+) = 7,8-dihydrofolate + NADPH + H(+)</text>
        <dbReference type="Rhea" id="RHEA:15009"/>
        <dbReference type="ChEBI" id="CHEBI:15378"/>
        <dbReference type="ChEBI" id="CHEBI:57451"/>
        <dbReference type="ChEBI" id="CHEBI:57453"/>
        <dbReference type="ChEBI" id="CHEBI:57783"/>
        <dbReference type="ChEBI" id="CHEBI:58349"/>
        <dbReference type="EC" id="1.5.1.3"/>
    </reaction>
</comment>
<dbReference type="UniPathway" id="UPA00077">
    <property type="reaction ID" value="UER00158"/>
</dbReference>
<sequence>MSAAPSLIVAVAANGIIGRDNQLPWHIPEDLRWFKRTTLGKPVIMGRRTWDSLGRPLPGRLNIVLTRQPGWSAEGAVVADSLDHALALAETHAPDVEAMVIGGALIFAEALPRIGRIYLTEIARDYPGDTCFPAFDRADWVETAREAHDGDPAYAFVVLERRAESLRV</sequence>
<dbReference type="Pfam" id="PF00186">
    <property type="entry name" value="DHFR_1"/>
    <property type="match status" value="1"/>
</dbReference>
<keyword evidence="5 8" id="KW-0521">NADP</keyword>
<evidence type="ECO:0000256" key="4">
    <source>
        <dbReference type="ARBA" id="ARBA00022563"/>
    </source>
</evidence>
<dbReference type="RefSeq" id="WP_021132789.1">
    <property type="nucleotide sequence ID" value="NZ_AQPH01000050.1"/>
</dbReference>
<evidence type="ECO:0000256" key="2">
    <source>
        <dbReference type="ARBA" id="ARBA00009539"/>
    </source>
</evidence>
<dbReference type="GO" id="GO:0070401">
    <property type="term" value="F:NADP+ binding"/>
    <property type="evidence" value="ECO:0007669"/>
    <property type="project" value="UniProtKB-ARBA"/>
</dbReference>
<dbReference type="AlphaFoldDB" id="S9SAT7"/>
<dbReference type="PANTHER" id="PTHR48069:SF3">
    <property type="entry name" value="DIHYDROFOLATE REDUCTASE"/>
    <property type="match status" value="1"/>
</dbReference>
<dbReference type="Gene3D" id="3.40.430.10">
    <property type="entry name" value="Dihydrofolate Reductase, subunit A"/>
    <property type="match status" value="1"/>
</dbReference>
<keyword evidence="6 8" id="KW-0560">Oxidoreductase</keyword>
<dbReference type="Proteomes" id="UP000015350">
    <property type="component" value="Unassembled WGS sequence"/>
</dbReference>
<evidence type="ECO:0000256" key="5">
    <source>
        <dbReference type="ARBA" id="ARBA00022857"/>
    </source>
</evidence>
<dbReference type="PANTHER" id="PTHR48069">
    <property type="entry name" value="DIHYDROFOLATE REDUCTASE"/>
    <property type="match status" value="1"/>
</dbReference>
<evidence type="ECO:0000256" key="3">
    <source>
        <dbReference type="ARBA" id="ARBA00012856"/>
    </source>
</evidence>
<comment type="similarity">
    <text evidence="2 8">Belongs to the dihydrofolate reductase family.</text>
</comment>
<gene>
    <name evidence="10" type="ORF">K678_12414</name>
</gene>
<dbReference type="PROSITE" id="PS51330">
    <property type="entry name" value="DHFR_2"/>
    <property type="match status" value="1"/>
</dbReference>
<dbReference type="OrthoDB" id="9804315at2"/>
<evidence type="ECO:0000256" key="1">
    <source>
        <dbReference type="ARBA" id="ARBA00004903"/>
    </source>
</evidence>
<comment type="function">
    <text evidence="7 8">Key enzyme in folate metabolism. Catalyzes an essential reaction for de novo glycine and purine synthesis, and for DNA precursor synthesis.</text>
</comment>
<dbReference type="PIRSF" id="PIRSF000194">
    <property type="entry name" value="DHFR"/>
    <property type="match status" value="1"/>
</dbReference>
<dbReference type="InterPro" id="IPR012259">
    <property type="entry name" value="DHFR"/>
</dbReference>
<dbReference type="STRING" id="1316936.K678_12414"/>
<evidence type="ECO:0000313" key="10">
    <source>
        <dbReference type="EMBL" id="EPY01158.1"/>
    </source>
</evidence>
<dbReference type="GO" id="GO:0006730">
    <property type="term" value="P:one-carbon metabolic process"/>
    <property type="evidence" value="ECO:0007669"/>
    <property type="project" value="UniProtKB-KW"/>
</dbReference>
<dbReference type="FunFam" id="3.40.430.10:FF:000001">
    <property type="entry name" value="Dihydrofolate reductase"/>
    <property type="match status" value="1"/>
</dbReference>
<dbReference type="EMBL" id="AQPH01000050">
    <property type="protein sequence ID" value="EPY01158.1"/>
    <property type="molecule type" value="Genomic_DNA"/>
</dbReference>
<comment type="pathway">
    <text evidence="1 8">Cofactor biosynthesis; tetrahydrofolate biosynthesis; 5,6,7,8-tetrahydrofolate from 7,8-dihydrofolate: step 1/1.</text>
</comment>
<feature type="domain" description="DHFR" evidence="9">
    <location>
        <begin position="4"/>
        <end position="161"/>
    </location>
</feature>
<dbReference type="eggNOG" id="COG0262">
    <property type="taxonomic scope" value="Bacteria"/>
</dbReference>
<keyword evidence="4 8" id="KW-0554">One-carbon metabolism</keyword>
<evidence type="ECO:0000256" key="8">
    <source>
        <dbReference type="PIRNR" id="PIRNR000194"/>
    </source>
</evidence>
<dbReference type="InterPro" id="IPR001796">
    <property type="entry name" value="DHFR_dom"/>
</dbReference>
<dbReference type="GO" id="GO:0005829">
    <property type="term" value="C:cytosol"/>
    <property type="evidence" value="ECO:0007669"/>
    <property type="project" value="TreeGrafter"/>
</dbReference>
<evidence type="ECO:0000256" key="6">
    <source>
        <dbReference type="ARBA" id="ARBA00023002"/>
    </source>
</evidence>
<evidence type="ECO:0000256" key="7">
    <source>
        <dbReference type="ARBA" id="ARBA00025067"/>
    </source>
</evidence>
<reference evidence="10 11" key="1">
    <citation type="submission" date="2013-04" db="EMBL/GenBank/DDBJ databases">
        <authorList>
            <person name="Kuznetsov B."/>
            <person name="Ivanovsky R."/>
        </authorList>
    </citation>
    <scope>NUCLEOTIDE SEQUENCE [LARGE SCALE GENOMIC DNA]</scope>
    <source>
        <strain evidence="10 11">MGU-K5</strain>
    </source>
</reference>